<dbReference type="EMBL" id="QGKR01000123">
    <property type="protein sequence ID" value="PWR11850.1"/>
    <property type="molecule type" value="Genomic_DNA"/>
</dbReference>
<dbReference type="InterPro" id="IPR007061">
    <property type="entry name" value="MST-like"/>
</dbReference>
<dbReference type="Proteomes" id="UP000245410">
    <property type="component" value="Unassembled WGS sequence"/>
</dbReference>
<dbReference type="Gene3D" id="1.20.120.450">
    <property type="entry name" value="dinb family like domain"/>
    <property type="match status" value="1"/>
</dbReference>
<name>A0A317DCK1_9ACTN</name>
<dbReference type="AlphaFoldDB" id="A0A317DCK1"/>
<keyword evidence="2" id="KW-1185">Reference proteome</keyword>
<proteinExistence type="predicted"/>
<evidence type="ECO:0000313" key="2">
    <source>
        <dbReference type="Proteomes" id="UP000245410"/>
    </source>
</evidence>
<dbReference type="RefSeq" id="WP_109816187.1">
    <property type="nucleotide sequence ID" value="NZ_QGKR01000123.1"/>
</dbReference>
<dbReference type="SUPFAM" id="SSF109854">
    <property type="entry name" value="DinB/YfiT-like putative metalloenzymes"/>
    <property type="match status" value="1"/>
</dbReference>
<dbReference type="Pfam" id="PF04978">
    <property type="entry name" value="MST"/>
    <property type="match status" value="1"/>
</dbReference>
<evidence type="ECO:0000313" key="1">
    <source>
        <dbReference type="EMBL" id="PWR11850.1"/>
    </source>
</evidence>
<dbReference type="OrthoDB" id="4548523at2"/>
<gene>
    <name evidence="1" type="ORF">DKT68_04640</name>
</gene>
<comment type="caution">
    <text evidence="1">The sequence shown here is derived from an EMBL/GenBank/DDBJ whole genome shotgun (WGS) entry which is preliminary data.</text>
</comment>
<sequence length="176" mass="19752">MTWRAPEITRTPEPYVGDERTMLEGWLDYHRQTLLLKCAGLTVDQLKTPSVEPSGLTLLGLVRHLADVERWWFRIRAAGEDIVGLYDGEEDPDADLNAVAGADAEATFATFAAEVEAARKAAAGLSLDQTFRRPRRDGTADEMSVRWVYIHMIEEYARHNGHADLIRERLDGVTGE</sequence>
<reference evidence="1 2" key="1">
    <citation type="submission" date="2018-05" db="EMBL/GenBank/DDBJ databases">
        <title>Micromonospora atacamensis sp. nov., a novel actinobacteria isolated from high altitude Atacama Desert soil.</title>
        <authorList>
            <person name="Carro L."/>
            <person name="Golinska P."/>
            <person name="Klenk H.-P."/>
            <person name="Goodfellow M."/>
        </authorList>
    </citation>
    <scope>NUCLEOTIDE SEQUENCE [LARGE SCALE GENOMIC DNA]</scope>
    <source>
        <strain evidence="1 2">5R2A7</strain>
    </source>
</reference>
<dbReference type="InterPro" id="IPR034660">
    <property type="entry name" value="DinB/YfiT-like"/>
</dbReference>
<protein>
    <submittedName>
        <fullName evidence="1">Mini-circle protein</fullName>
    </submittedName>
</protein>
<accession>A0A317DCK1</accession>
<organism evidence="1 2">
    <name type="scientific">Micromonospora acroterricola</name>
    <dbReference type="NCBI Taxonomy" id="2202421"/>
    <lineage>
        <taxon>Bacteria</taxon>
        <taxon>Bacillati</taxon>
        <taxon>Actinomycetota</taxon>
        <taxon>Actinomycetes</taxon>
        <taxon>Micromonosporales</taxon>
        <taxon>Micromonosporaceae</taxon>
        <taxon>Micromonospora</taxon>
    </lineage>
</organism>